<protein>
    <recommendedName>
        <fullName evidence="6">60S ribosomal protein L6</fullName>
    </recommendedName>
</protein>
<evidence type="ECO:0000256" key="4">
    <source>
        <dbReference type="ARBA" id="ARBA00034092"/>
    </source>
</evidence>
<dbReference type="KEGG" id="csol:105359678"/>
<evidence type="ECO:0000256" key="5">
    <source>
        <dbReference type="ARBA" id="ARBA00046388"/>
    </source>
</evidence>
<comment type="subunit">
    <text evidence="5">Component of the large ribosomal subunit. May bind IPO9 with low affinity.</text>
</comment>
<dbReference type="SUPFAM" id="SSF50104">
    <property type="entry name" value="Translation proteins SH3-like domain"/>
    <property type="match status" value="1"/>
</dbReference>
<dbReference type="InterPro" id="IPR014722">
    <property type="entry name" value="Rib_uL2_dom2"/>
</dbReference>
<name>A0AAJ6VLN7_9HYME</name>
<dbReference type="AlphaFoldDB" id="A0AAJ6VLN7"/>
<dbReference type="GO" id="GO:0000027">
    <property type="term" value="P:ribosomal large subunit assembly"/>
    <property type="evidence" value="ECO:0007669"/>
    <property type="project" value="TreeGrafter"/>
</dbReference>
<keyword evidence="3 6" id="KW-0687">Ribonucleoprotein</keyword>
<evidence type="ECO:0000259" key="8">
    <source>
        <dbReference type="Pfam" id="PF03868"/>
    </source>
</evidence>
<feature type="region of interest" description="Disordered" evidence="7">
    <location>
        <begin position="1"/>
        <end position="20"/>
    </location>
</feature>
<comment type="similarity">
    <text evidence="1 6">Belongs to the eukaryotic ribosomal protein eL6 family.</text>
</comment>
<evidence type="ECO:0000313" key="10">
    <source>
        <dbReference type="RefSeq" id="XP_011494663.1"/>
    </source>
</evidence>
<reference evidence="10" key="1">
    <citation type="submission" date="2025-08" db="UniProtKB">
        <authorList>
            <consortium name="RefSeq"/>
        </authorList>
    </citation>
    <scope>IDENTIFICATION</scope>
</reference>
<dbReference type="FunFam" id="2.30.30.30:FF:000014">
    <property type="entry name" value="60S ribosomal protein L6"/>
    <property type="match status" value="1"/>
</dbReference>
<evidence type="ECO:0000256" key="1">
    <source>
        <dbReference type="ARBA" id="ARBA00010592"/>
    </source>
</evidence>
<keyword evidence="2 6" id="KW-0689">Ribosomal protein</keyword>
<dbReference type="InterPro" id="IPR041997">
    <property type="entry name" value="Ribosomal_eL6_KOW"/>
</dbReference>
<gene>
    <name evidence="10" type="primary">LOC105359678</name>
</gene>
<evidence type="ECO:0000256" key="2">
    <source>
        <dbReference type="ARBA" id="ARBA00022980"/>
    </source>
</evidence>
<evidence type="ECO:0000256" key="6">
    <source>
        <dbReference type="RuleBase" id="RU000662"/>
    </source>
</evidence>
<proteinExistence type="inferred from homology"/>
<evidence type="ECO:0000256" key="7">
    <source>
        <dbReference type="SAM" id="MobiDB-lite"/>
    </source>
</evidence>
<evidence type="ECO:0000313" key="9">
    <source>
        <dbReference type="Proteomes" id="UP000695007"/>
    </source>
</evidence>
<dbReference type="InterPro" id="IPR005568">
    <property type="entry name" value="Ribosomal_uL6_N"/>
</dbReference>
<dbReference type="PANTHER" id="PTHR10715">
    <property type="entry name" value="60S RIBOSOMAL PROTEIN L6"/>
    <property type="match status" value="1"/>
</dbReference>
<dbReference type="CTD" id="6128"/>
<dbReference type="Proteomes" id="UP000695007">
    <property type="component" value="Unplaced"/>
</dbReference>
<dbReference type="PROSITE" id="PS01170">
    <property type="entry name" value="RIBOSOMAL_L6E"/>
    <property type="match status" value="1"/>
</dbReference>
<accession>A0AAJ6VLN7</accession>
<dbReference type="GO" id="GO:0002181">
    <property type="term" value="P:cytoplasmic translation"/>
    <property type="evidence" value="ECO:0007669"/>
    <property type="project" value="TreeGrafter"/>
</dbReference>
<dbReference type="GeneID" id="105359678"/>
<dbReference type="CDD" id="cd13156">
    <property type="entry name" value="KOW_RPL6"/>
    <property type="match status" value="1"/>
</dbReference>
<dbReference type="PANTHER" id="PTHR10715:SF0">
    <property type="entry name" value="LARGE RIBOSOMAL SUBUNIT PROTEIN EL6"/>
    <property type="match status" value="1"/>
</dbReference>
<dbReference type="Pfam" id="PF01159">
    <property type="entry name" value="Ribosomal_L6e"/>
    <property type="match status" value="1"/>
</dbReference>
<dbReference type="InterPro" id="IPR000915">
    <property type="entry name" value="60S_ribosomal_eL6"/>
</dbReference>
<dbReference type="Pfam" id="PF03868">
    <property type="entry name" value="Ribosomal_L6e_N"/>
    <property type="match status" value="1"/>
</dbReference>
<dbReference type="GO" id="GO:0003723">
    <property type="term" value="F:RNA binding"/>
    <property type="evidence" value="ECO:0007669"/>
    <property type="project" value="TreeGrafter"/>
</dbReference>
<dbReference type="Gene3D" id="2.30.30.30">
    <property type="match status" value="1"/>
</dbReference>
<feature type="domain" description="Large ribosomal subunit protein uL6 N-terminal" evidence="8">
    <location>
        <begin position="54"/>
        <end position="108"/>
    </location>
</feature>
<dbReference type="InterPro" id="IPR049633">
    <property type="entry name" value="Ribosomal_eL6_CS"/>
</dbReference>
<organism evidence="9 10">
    <name type="scientific">Ceratosolen solmsi marchali</name>
    <dbReference type="NCBI Taxonomy" id="326594"/>
    <lineage>
        <taxon>Eukaryota</taxon>
        <taxon>Metazoa</taxon>
        <taxon>Ecdysozoa</taxon>
        <taxon>Arthropoda</taxon>
        <taxon>Hexapoda</taxon>
        <taxon>Insecta</taxon>
        <taxon>Pterygota</taxon>
        <taxon>Neoptera</taxon>
        <taxon>Endopterygota</taxon>
        <taxon>Hymenoptera</taxon>
        <taxon>Apocrita</taxon>
        <taxon>Proctotrupomorpha</taxon>
        <taxon>Chalcidoidea</taxon>
        <taxon>Agaonidae</taxon>
        <taxon>Agaoninae</taxon>
        <taxon>Ceratosolen</taxon>
    </lineage>
</organism>
<dbReference type="GO" id="GO:0022625">
    <property type="term" value="C:cytosolic large ribosomal subunit"/>
    <property type="evidence" value="ECO:0007669"/>
    <property type="project" value="TreeGrafter"/>
</dbReference>
<sequence length="302" mass="34303">MSDNNPKTTPTKVPTPKVAAAPKVAATAKATAAAKTASAPIPKVAAALKKVNLKEKKKRLNKPRNYDLGNGIYRFSRSRMYHKKAIYKFINKKTPKKEAPKSPVTIVKNIDGDKNGKTRTVLLKKRRANYPTINRIKPRPAKKCFKDHTRYLRPTLKPGTVLIILAGPHKGKRVVLLKQLKSGLLLITGPFLINACPLRRINQIYVIATSTKINLNLILPKHINDKYFKRKRDKRAKKEEGDIFAVKKGEYKPSDQRKIDQKVVDKLVIDAIKKSKDRKMLFAYLATMFGLRSSQYPHRMKF</sequence>
<keyword evidence="9" id="KW-1185">Reference proteome</keyword>
<dbReference type="RefSeq" id="XP_011494663.1">
    <property type="nucleotide sequence ID" value="XM_011496361.1"/>
</dbReference>
<evidence type="ECO:0000256" key="3">
    <source>
        <dbReference type="ARBA" id="ARBA00023274"/>
    </source>
</evidence>
<dbReference type="InterPro" id="IPR008991">
    <property type="entry name" value="Translation_prot_SH3-like_sf"/>
</dbReference>
<comment type="function">
    <text evidence="4">Component of the large ribosomal subunit. The ribosome is a large ribonucleoprotein complex responsible for the synthesis of proteins in the cell.</text>
</comment>
<dbReference type="GO" id="GO:0003735">
    <property type="term" value="F:structural constituent of ribosome"/>
    <property type="evidence" value="ECO:0007669"/>
    <property type="project" value="InterPro"/>
</dbReference>